<dbReference type="AlphaFoldDB" id="A0AAW6EG84"/>
<evidence type="ECO:0000313" key="1">
    <source>
        <dbReference type="EMBL" id="MDB8745819.1"/>
    </source>
</evidence>
<name>A0AAW6EG84_9FIRM</name>
<dbReference type="RefSeq" id="WP_046438113.1">
    <property type="nucleotide sequence ID" value="NZ_DAWBUL010000118.1"/>
</dbReference>
<protein>
    <recommendedName>
        <fullName evidence="3">MYM-type domain-containing protein</fullName>
    </recommendedName>
</protein>
<dbReference type="Proteomes" id="UP001211015">
    <property type="component" value="Unassembled WGS sequence"/>
</dbReference>
<proteinExistence type="predicted"/>
<evidence type="ECO:0000313" key="2">
    <source>
        <dbReference type="Proteomes" id="UP001211015"/>
    </source>
</evidence>
<comment type="caution">
    <text evidence="1">The sequence shown here is derived from an EMBL/GenBank/DDBJ whole genome shotgun (WGS) entry which is preliminary data.</text>
</comment>
<sequence length="60" mass="6947">MFCANCYNEIPAGKSYYKHQDTNQSYCSLDCLNDWLIYAQAVTLETSEGKERIEVNDDDE</sequence>
<reference evidence="1" key="1">
    <citation type="submission" date="2023-01" db="EMBL/GenBank/DDBJ databases">
        <title>Human gut microbiome strain richness.</title>
        <authorList>
            <person name="Chen-Liaw A."/>
        </authorList>
    </citation>
    <scope>NUCLEOTIDE SEQUENCE</scope>
    <source>
        <strain evidence="1">1001275st1_F4_1001275B_160808</strain>
    </source>
</reference>
<dbReference type="EMBL" id="JAQMLV010000020">
    <property type="protein sequence ID" value="MDB8745819.1"/>
    <property type="molecule type" value="Genomic_DNA"/>
</dbReference>
<accession>A0AAW6EG84</accession>
<evidence type="ECO:0008006" key="3">
    <source>
        <dbReference type="Google" id="ProtNLM"/>
    </source>
</evidence>
<organism evidence="1 2">
    <name type="scientific">Ruminococcus bicirculans</name>
    <name type="common">ex Wegman et al. 2014</name>
    <dbReference type="NCBI Taxonomy" id="1160721"/>
    <lineage>
        <taxon>Bacteria</taxon>
        <taxon>Bacillati</taxon>
        <taxon>Bacillota</taxon>
        <taxon>Clostridia</taxon>
        <taxon>Eubacteriales</taxon>
        <taxon>Oscillospiraceae</taxon>
        <taxon>Ruminococcus</taxon>
    </lineage>
</organism>
<gene>
    <name evidence="1" type="ORF">PNU62_12390</name>
</gene>